<feature type="chain" id="PRO_5045717148" evidence="2">
    <location>
        <begin position="19"/>
        <end position="322"/>
    </location>
</feature>
<dbReference type="RefSeq" id="WP_187718301.1">
    <property type="nucleotide sequence ID" value="NZ_JACTAH010000002.1"/>
</dbReference>
<dbReference type="PROSITE" id="PS51257">
    <property type="entry name" value="PROKAR_LIPOPROTEIN"/>
    <property type="match status" value="1"/>
</dbReference>
<evidence type="ECO:0000256" key="2">
    <source>
        <dbReference type="SAM" id="SignalP"/>
    </source>
</evidence>
<keyword evidence="4" id="KW-0449">Lipoprotein</keyword>
<organism evidence="4 5">
    <name type="scientific">Thauera sedimentorum</name>
    <dbReference type="NCBI Taxonomy" id="2767595"/>
    <lineage>
        <taxon>Bacteria</taxon>
        <taxon>Pseudomonadati</taxon>
        <taxon>Pseudomonadota</taxon>
        <taxon>Betaproteobacteria</taxon>
        <taxon>Rhodocyclales</taxon>
        <taxon>Zoogloeaceae</taxon>
        <taxon>Thauera</taxon>
    </lineage>
</organism>
<sequence length="322" mass="34703">MKAILLVPLLLATACMSAVPTDDATIRGAACVPDAAWVAPGGGQLDHGLLLDGLARNGVVLLGERHDSMAHHRWQLDTLAALYARQPDMVIGLEMFPRRVQPALDAWVRGELDEDEFLARSDWAKVWRMDAALYMDIFRFARNHRIPLQALNVDQGLTRAVSRAGYDAVPENEREGVGRPAEPSPAYADWLHAIQRAHHPQGADGGEQARRRFVEAQLVWDRAMAEAIVAARHTRPEALVVGIIGSGHLRHGWGVPHQLASLGMPQAAVLLPWDRDSACTDLVAGLAMAVYGIGAETKTGAPAGRPSMSTAGRTKAAGEVGT</sequence>
<evidence type="ECO:0000313" key="4">
    <source>
        <dbReference type="EMBL" id="MBD8503466.1"/>
    </source>
</evidence>
<keyword evidence="2" id="KW-0732">Signal</keyword>
<gene>
    <name evidence="4" type="ORF">IFO67_11280</name>
</gene>
<proteinExistence type="predicted"/>
<feature type="region of interest" description="Disordered" evidence="1">
    <location>
        <begin position="299"/>
        <end position="322"/>
    </location>
</feature>
<keyword evidence="5" id="KW-1185">Reference proteome</keyword>
<dbReference type="Gene3D" id="3.40.50.11550">
    <property type="match status" value="1"/>
</dbReference>
<protein>
    <submittedName>
        <fullName evidence="4">ChaN family lipoprotein</fullName>
    </submittedName>
</protein>
<feature type="domain" description="Haem-binding uptake Tiki superfamily ChaN" evidence="3">
    <location>
        <begin position="51"/>
        <end position="259"/>
    </location>
</feature>
<dbReference type="Proteomes" id="UP000603602">
    <property type="component" value="Unassembled WGS sequence"/>
</dbReference>
<dbReference type="Pfam" id="PF04187">
    <property type="entry name" value="Cofac_haem_bdg"/>
    <property type="match status" value="1"/>
</dbReference>
<reference evidence="5" key="1">
    <citation type="submission" date="2023-07" db="EMBL/GenBank/DDBJ databases">
        <title>Thauera sp. CAU 1555 isolated from sand of Yaerae Beach.</title>
        <authorList>
            <person name="Kim W."/>
        </authorList>
    </citation>
    <scope>NUCLEOTIDE SEQUENCE [LARGE SCALE GENOMIC DNA]</scope>
    <source>
        <strain evidence="5">CAU 1555</strain>
    </source>
</reference>
<accession>A0ABR9BE03</accession>
<name>A0ABR9BE03_9RHOO</name>
<dbReference type="SUPFAM" id="SSF159501">
    <property type="entry name" value="EreA/ChaN-like"/>
    <property type="match status" value="1"/>
</dbReference>
<dbReference type="CDD" id="cd14727">
    <property type="entry name" value="ChanN-like"/>
    <property type="match status" value="1"/>
</dbReference>
<dbReference type="InterPro" id="IPR007314">
    <property type="entry name" value="Cofac_haem-bd_dom"/>
</dbReference>
<dbReference type="EMBL" id="JACYTO010000002">
    <property type="protein sequence ID" value="MBD8503466.1"/>
    <property type="molecule type" value="Genomic_DNA"/>
</dbReference>
<evidence type="ECO:0000256" key="1">
    <source>
        <dbReference type="SAM" id="MobiDB-lite"/>
    </source>
</evidence>
<feature type="signal peptide" evidence="2">
    <location>
        <begin position="1"/>
        <end position="18"/>
    </location>
</feature>
<evidence type="ECO:0000313" key="5">
    <source>
        <dbReference type="Proteomes" id="UP000603602"/>
    </source>
</evidence>
<evidence type="ECO:0000259" key="3">
    <source>
        <dbReference type="Pfam" id="PF04187"/>
    </source>
</evidence>
<comment type="caution">
    <text evidence="4">The sequence shown here is derived from an EMBL/GenBank/DDBJ whole genome shotgun (WGS) entry which is preliminary data.</text>
</comment>